<dbReference type="CDD" id="cd03221">
    <property type="entry name" value="ABCF_EF-3"/>
    <property type="match status" value="2"/>
</dbReference>
<protein>
    <submittedName>
        <fullName evidence="7">ABC-F family ATP-binding cassette domain-containing protein</fullName>
    </submittedName>
</protein>
<dbReference type="SUPFAM" id="SSF52540">
    <property type="entry name" value="P-loop containing nucleoside triphosphate hydrolases"/>
    <property type="match status" value="2"/>
</dbReference>
<keyword evidence="1" id="KW-0677">Repeat</keyword>
<dbReference type="InterPro" id="IPR017871">
    <property type="entry name" value="ABC_transporter-like_CS"/>
</dbReference>
<dbReference type="Pfam" id="PF12848">
    <property type="entry name" value="ABC_tran_Xtn"/>
    <property type="match status" value="1"/>
</dbReference>
<evidence type="ECO:0000313" key="7">
    <source>
        <dbReference type="EMBL" id="HIZ39127.1"/>
    </source>
</evidence>
<gene>
    <name evidence="7" type="ORF">H9968_04245</name>
</gene>
<evidence type="ECO:0000313" key="8">
    <source>
        <dbReference type="Proteomes" id="UP000824049"/>
    </source>
</evidence>
<reference evidence="7" key="1">
    <citation type="journal article" date="2021" name="PeerJ">
        <title>Extensive microbial diversity within the chicken gut microbiome revealed by metagenomics and culture.</title>
        <authorList>
            <person name="Gilroy R."/>
            <person name="Ravi A."/>
            <person name="Getino M."/>
            <person name="Pursley I."/>
            <person name="Horton D.L."/>
            <person name="Alikhan N.F."/>
            <person name="Baker D."/>
            <person name="Gharbi K."/>
            <person name="Hall N."/>
            <person name="Watson M."/>
            <person name="Adriaenssens E.M."/>
            <person name="Foster-Nyarko E."/>
            <person name="Jarju S."/>
            <person name="Secka A."/>
            <person name="Antonio M."/>
            <person name="Oren A."/>
            <person name="Chaudhuri R.R."/>
            <person name="La Ragione R."/>
            <person name="Hildebrand F."/>
            <person name="Pallen M.J."/>
        </authorList>
    </citation>
    <scope>NUCLEOTIDE SEQUENCE</scope>
    <source>
        <strain evidence="7">CHK179-28034</strain>
    </source>
</reference>
<dbReference type="FunFam" id="3.40.50.300:FF:000309">
    <property type="entry name" value="ABC transporter ATP-binding protein"/>
    <property type="match status" value="1"/>
</dbReference>
<evidence type="ECO:0000256" key="5">
    <source>
        <dbReference type="SAM" id="MobiDB-lite"/>
    </source>
</evidence>
<dbReference type="FunFam" id="3.40.50.300:FF:000011">
    <property type="entry name" value="Putative ABC transporter ATP-binding component"/>
    <property type="match status" value="1"/>
</dbReference>
<dbReference type="AlphaFoldDB" id="A0A9D2J7M9"/>
<dbReference type="InterPro" id="IPR032524">
    <property type="entry name" value="ABC_tran_C"/>
</dbReference>
<dbReference type="Gene3D" id="1.10.287.380">
    <property type="entry name" value="Valyl-tRNA synthetase, C-terminal domain"/>
    <property type="match status" value="1"/>
</dbReference>
<dbReference type="InterPro" id="IPR032781">
    <property type="entry name" value="ABC_tran_Xtn"/>
</dbReference>
<evidence type="ECO:0000256" key="2">
    <source>
        <dbReference type="ARBA" id="ARBA00022741"/>
    </source>
</evidence>
<dbReference type="InterPro" id="IPR027417">
    <property type="entry name" value="P-loop_NTPase"/>
</dbReference>
<dbReference type="Proteomes" id="UP000824049">
    <property type="component" value="Unassembled WGS sequence"/>
</dbReference>
<accession>A0A9D2J7M9</accession>
<dbReference type="GO" id="GO:0016887">
    <property type="term" value="F:ATP hydrolysis activity"/>
    <property type="evidence" value="ECO:0007669"/>
    <property type="project" value="InterPro"/>
</dbReference>
<dbReference type="SMART" id="SM00382">
    <property type="entry name" value="AAA"/>
    <property type="match status" value="2"/>
</dbReference>
<evidence type="ECO:0000256" key="1">
    <source>
        <dbReference type="ARBA" id="ARBA00022737"/>
    </source>
</evidence>
<proteinExistence type="predicted"/>
<dbReference type="GO" id="GO:0003677">
    <property type="term" value="F:DNA binding"/>
    <property type="evidence" value="ECO:0007669"/>
    <property type="project" value="InterPro"/>
</dbReference>
<evidence type="ECO:0000256" key="4">
    <source>
        <dbReference type="SAM" id="Coils"/>
    </source>
</evidence>
<dbReference type="GO" id="GO:0005524">
    <property type="term" value="F:ATP binding"/>
    <property type="evidence" value="ECO:0007669"/>
    <property type="project" value="UniProtKB-KW"/>
</dbReference>
<name>A0A9D2J7M9_9FIRM</name>
<feature type="domain" description="ABC transporter" evidence="6">
    <location>
        <begin position="280"/>
        <end position="497"/>
    </location>
</feature>
<dbReference type="InterPro" id="IPR051309">
    <property type="entry name" value="ABCF_ATPase"/>
</dbReference>
<feature type="domain" description="ABC transporter" evidence="6">
    <location>
        <begin position="4"/>
        <end position="216"/>
    </location>
</feature>
<dbReference type="InterPro" id="IPR003439">
    <property type="entry name" value="ABC_transporter-like_ATP-bd"/>
</dbReference>
<reference evidence="7" key="2">
    <citation type="submission" date="2021-04" db="EMBL/GenBank/DDBJ databases">
        <authorList>
            <person name="Gilroy R."/>
        </authorList>
    </citation>
    <scope>NUCLEOTIDE SEQUENCE</scope>
    <source>
        <strain evidence="7">CHK179-28034</strain>
    </source>
</reference>
<dbReference type="Pfam" id="PF16326">
    <property type="entry name" value="ABC_tran_CTD"/>
    <property type="match status" value="1"/>
</dbReference>
<dbReference type="InterPro" id="IPR003593">
    <property type="entry name" value="AAA+_ATPase"/>
</dbReference>
<dbReference type="PANTHER" id="PTHR42855">
    <property type="entry name" value="ABC TRANSPORTER ATP-BINDING SUBUNIT"/>
    <property type="match status" value="1"/>
</dbReference>
<feature type="coiled-coil region" evidence="4">
    <location>
        <begin position="545"/>
        <end position="596"/>
    </location>
</feature>
<dbReference type="PROSITE" id="PS50893">
    <property type="entry name" value="ABC_TRANSPORTER_2"/>
    <property type="match status" value="2"/>
</dbReference>
<dbReference type="PROSITE" id="PS00211">
    <property type="entry name" value="ABC_TRANSPORTER_1"/>
    <property type="match status" value="1"/>
</dbReference>
<feature type="region of interest" description="Disordered" evidence="5">
    <location>
        <begin position="490"/>
        <end position="529"/>
    </location>
</feature>
<keyword evidence="3 7" id="KW-0067">ATP-binding</keyword>
<evidence type="ECO:0000256" key="3">
    <source>
        <dbReference type="ARBA" id="ARBA00022840"/>
    </source>
</evidence>
<sequence>MSVINVEHISKLYGDRMVLDDLSCSVDAGDKIGIIGVNGTGKSTLLRMLAGDEEPDSGTIIFSRGLTVGWLPQNPDFPEKGSVLSYVCEDAGEDYAFESEAKSMLNALELYDHGQELRELSGGQKKRAALCKVLLQSNDVLILDEPTNHLDNFMADWLEKYLSRYKGVLLLVTHDRYFLDRVTNQIWEVDKGKVYSYMSGYSGYLERKAEKEEMAQAAERKRQSILRVELQWVMRGARARSTKQKARLERFERLKNMDAPQSARQVEMEVVGTRLGKKTIELENVSKGYGGRQLFSDFSYIFRRYERIGFVGVNGCGKSTLMRLLAGKEEPDTGTIVWGETIKIGYFAQECEVMDEQQRVIDYIRDAAEYIQTSDGRISASRMLERFLFSPDMQYAPIAKISGGERRRLYLLKVLMEAPNVLILDEPTNDLDIATLQVLEGFLDNFPGIVIVVSHDRYFLDRISDRIASFEDGQIRIYEGGYTDYMEKRKQREDGEESGWNGNAAESVDRAGSGEKGTGGSAKKKRYRDPATEKLRFTFAEQKEFDTIDEDIEALESRMETIEAEIAKNATNFVKLNEWVQEKESVQKQLDEKMERWVYLNDLAERIEEQRKGRQ</sequence>
<comment type="caution">
    <text evidence="7">The sequence shown here is derived from an EMBL/GenBank/DDBJ whole genome shotgun (WGS) entry which is preliminary data.</text>
</comment>
<dbReference type="Gene3D" id="3.40.50.300">
    <property type="entry name" value="P-loop containing nucleotide triphosphate hydrolases"/>
    <property type="match status" value="2"/>
</dbReference>
<dbReference type="EMBL" id="DXBR01000042">
    <property type="protein sequence ID" value="HIZ39127.1"/>
    <property type="molecule type" value="Genomic_DNA"/>
</dbReference>
<evidence type="ECO:0000259" key="6">
    <source>
        <dbReference type="PROSITE" id="PS50893"/>
    </source>
</evidence>
<keyword evidence="2" id="KW-0547">Nucleotide-binding</keyword>
<keyword evidence="4" id="KW-0175">Coiled coil</keyword>
<dbReference type="InterPro" id="IPR037118">
    <property type="entry name" value="Val-tRNA_synth_C_sf"/>
</dbReference>
<dbReference type="Pfam" id="PF00005">
    <property type="entry name" value="ABC_tran"/>
    <property type="match status" value="2"/>
</dbReference>
<organism evidence="7 8">
    <name type="scientific">Candidatus Anaerobutyricum stercoris</name>
    <dbReference type="NCBI Taxonomy" id="2838457"/>
    <lineage>
        <taxon>Bacteria</taxon>
        <taxon>Bacillati</taxon>
        <taxon>Bacillota</taxon>
        <taxon>Clostridia</taxon>
        <taxon>Lachnospirales</taxon>
        <taxon>Lachnospiraceae</taxon>
        <taxon>Anaerobutyricum</taxon>
    </lineage>
</organism>
<dbReference type="PANTHER" id="PTHR42855:SF1">
    <property type="entry name" value="ABC TRANSPORTER DOMAIN-CONTAINING PROTEIN"/>
    <property type="match status" value="1"/>
</dbReference>